<evidence type="ECO:0000256" key="1">
    <source>
        <dbReference type="SAM" id="MobiDB-lite"/>
    </source>
</evidence>
<comment type="caution">
    <text evidence="2">The sequence shown here is derived from an EMBL/GenBank/DDBJ whole genome shotgun (WGS) entry which is preliminary data.</text>
</comment>
<gene>
    <name evidence="2" type="ORF">HaLaN_27244</name>
</gene>
<sequence>MDKVLASTTWIAGNDQHDDNRYSRHIQPTAQYHLKGHQDPAKGHQDPAQGHQDPAQGHQDPALGTEVFLQPLQAWNFPMNMRGKVFQQPTYKAYPGKVFIPGQEAPCRNAALAAGLTVYQLAQDVLPGKEVVVAIIYLTRVYCSLIFSSVRPQQTPEQRTEYITQYGTSQRLQVLLAKSPSGKLDLTFKTLSNADTKAINDQLTNKQKVEVQKHKAVLTKYFTRLLPVLVKLLDRPINALATIINDPVNKRKMVGEGDEGTPH</sequence>
<evidence type="ECO:0000313" key="2">
    <source>
        <dbReference type="EMBL" id="GFH28707.1"/>
    </source>
</evidence>
<dbReference type="AlphaFoldDB" id="A0A6A0A9F2"/>
<name>A0A6A0A9F2_HAELA</name>
<keyword evidence="3" id="KW-1185">Reference proteome</keyword>
<organism evidence="2 3">
    <name type="scientific">Haematococcus lacustris</name>
    <name type="common">Green alga</name>
    <name type="synonym">Haematococcus pluvialis</name>
    <dbReference type="NCBI Taxonomy" id="44745"/>
    <lineage>
        <taxon>Eukaryota</taxon>
        <taxon>Viridiplantae</taxon>
        <taxon>Chlorophyta</taxon>
        <taxon>core chlorophytes</taxon>
        <taxon>Chlorophyceae</taxon>
        <taxon>CS clade</taxon>
        <taxon>Chlamydomonadales</taxon>
        <taxon>Haematococcaceae</taxon>
        <taxon>Haematococcus</taxon>
    </lineage>
</organism>
<reference evidence="2 3" key="1">
    <citation type="submission" date="2020-02" db="EMBL/GenBank/DDBJ databases">
        <title>Draft genome sequence of Haematococcus lacustris strain NIES-144.</title>
        <authorList>
            <person name="Morimoto D."/>
            <person name="Nakagawa S."/>
            <person name="Yoshida T."/>
            <person name="Sawayama S."/>
        </authorList>
    </citation>
    <scope>NUCLEOTIDE SEQUENCE [LARGE SCALE GENOMIC DNA]</scope>
    <source>
        <strain evidence="2 3">NIES-144</strain>
    </source>
</reference>
<dbReference type="EMBL" id="BLLF01004000">
    <property type="protein sequence ID" value="GFH28707.1"/>
    <property type="molecule type" value="Genomic_DNA"/>
</dbReference>
<proteinExistence type="predicted"/>
<accession>A0A6A0A9F2</accession>
<protein>
    <submittedName>
        <fullName evidence="2">Uncharacterized protein</fullName>
    </submittedName>
</protein>
<evidence type="ECO:0000313" key="3">
    <source>
        <dbReference type="Proteomes" id="UP000485058"/>
    </source>
</evidence>
<feature type="region of interest" description="Disordered" evidence="1">
    <location>
        <begin position="34"/>
        <end position="61"/>
    </location>
</feature>
<dbReference type="Proteomes" id="UP000485058">
    <property type="component" value="Unassembled WGS sequence"/>
</dbReference>
<feature type="compositionally biased region" description="Basic and acidic residues" evidence="1">
    <location>
        <begin position="36"/>
        <end position="45"/>
    </location>
</feature>